<evidence type="ECO:0000313" key="3">
    <source>
        <dbReference type="Proteomes" id="UP000192920"/>
    </source>
</evidence>
<dbReference type="EMBL" id="FXAG01000003">
    <property type="protein sequence ID" value="SMF04070.1"/>
    <property type="molecule type" value="Genomic_DNA"/>
</dbReference>
<proteinExistence type="predicted"/>
<dbReference type="Proteomes" id="UP000192920">
    <property type="component" value="Unassembled WGS sequence"/>
</dbReference>
<keyword evidence="3" id="KW-1185">Reference proteome</keyword>
<dbReference type="AlphaFoldDB" id="A0A1Y6BJF9"/>
<dbReference type="RefSeq" id="WP_143477750.1">
    <property type="nucleotide sequence ID" value="NZ_FXAG01000003.1"/>
</dbReference>
<accession>A0A1Y6BJF9</accession>
<reference evidence="3" key="1">
    <citation type="submission" date="2017-04" db="EMBL/GenBank/DDBJ databases">
        <authorList>
            <person name="Varghese N."/>
            <person name="Submissions S."/>
        </authorList>
    </citation>
    <scope>NUCLEOTIDE SEQUENCE [LARGE SCALE GENOMIC DNA]</scope>
    <source>
        <strain evidence="3">DSM 22618</strain>
    </source>
</reference>
<evidence type="ECO:0000313" key="2">
    <source>
        <dbReference type="EMBL" id="SMF04070.1"/>
    </source>
</evidence>
<organism evidence="2 3">
    <name type="scientific">Pseudogulbenkiania subflava DSM 22618</name>
    <dbReference type="NCBI Taxonomy" id="1123014"/>
    <lineage>
        <taxon>Bacteria</taxon>
        <taxon>Pseudomonadati</taxon>
        <taxon>Pseudomonadota</taxon>
        <taxon>Betaproteobacteria</taxon>
        <taxon>Neisseriales</taxon>
        <taxon>Chromobacteriaceae</taxon>
        <taxon>Pseudogulbenkiania</taxon>
    </lineage>
</organism>
<feature type="region of interest" description="Disordered" evidence="1">
    <location>
        <begin position="1"/>
        <end position="22"/>
    </location>
</feature>
<protein>
    <submittedName>
        <fullName evidence="2">Uncharacterized protein</fullName>
    </submittedName>
</protein>
<evidence type="ECO:0000256" key="1">
    <source>
        <dbReference type="SAM" id="MobiDB-lite"/>
    </source>
</evidence>
<gene>
    <name evidence="2" type="ORF">SAMN02745746_00925</name>
</gene>
<sequence>MASTPATTTPDETENPRKKTPPLMRNAFKLRETANNSWRAVADRGVTRERLLDSDYWSVVSQDMLPFDTISVIAADRSFYAELLITDCGRGYCHVEELLFKPLMPLLVINDKLPPGFSISYDGPDSQWTVHRLCDGVIMGTNFPNRDAALTHLLDHATLRG</sequence>
<name>A0A1Y6BJF9_9NEIS</name>
<feature type="compositionally biased region" description="Polar residues" evidence="1">
    <location>
        <begin position="1"/>
        <end position="10"/>
    </location>
</feature>